<protein>
    <recommendedName>
        <fullName evidence="3">F-box domain-containing protein</fullName>
    </recommendedName>
</protein>
<dbReference type="Proteomes" id="UP001362999">
    <property type="component" value="Unassembled WGS sequence"/>
</dbReference>
<name>A0AAW0CJS3_9AGAR</name>
<dbReference type="InterPro" id="IPR032675">
    <property type="entry name" value="LRR_dom_sf"/>
</dbReference>
<comment type="caution">
    <text evidence="1">The sequence shown here is derived from an EMBL/GenBank/DDBJ whole genome shotgun (WGS) entry which is preliminary data.</text>
</comment>
<dbReference type="SUPFAM" id="SSF52047">
    <property type="entry name" value="RNI-like"/>
    <property type="match status" value="1"/>
</dbReference>
<evidence type="ECO:0000313" key="2">
    <source>
        <dbReference type="Proteomes" id="UP001362999"/>
    </source>
</evidence>
<keyword evidence="2" id="KW-1185">Reference proteome</keyword>
<dbReference type="AlphaFoldDB" id="A0AAW0CJS3"/>
<dbReference type="Gene3D" id="3.80.10.10">
    <property type="entry name" value="Ribonuclease Inhibitor"/>
    <property type="match status" value="1"/>
</dbReference>
<organism evidence="1 2">
    <name type="scientific">Favolaschia claudopus</name>
    <dbReference type="NCBI Taxonomy" id="2862362"/>
    <lineage>
        <taxon>Eukaryota</taxon>
        <taxon>Fungi</taxon>
        <taxon>Dikarya</taxon>
        <taxon>Basidiomycota</taxon>
        <taxon>Agaricomycotina</taxon>
        <taxon>Agaricomycetes</taxon>
        <taxon>Agaricomycetidae</taxon>
        <taxon>Agaricales</taxon>
        <taxon>Marasmiineae</taxon>
        <taxon>Mycenaceae</taxon>
        <taxon>Favolaschia</taxon>
    </lineage>
</organism>
<gene>
    <name evidence="1" type="ORF">R3P38DRAFT_477622</name>
</gene>
<dbReference type="EMBL" id="JAWWNJ010000016">
    <property type="protein sequence ID" value="KAK7039445.1"/>
    <property type="molecule type" value="Genomic_DNA"/>
</dbReference>
<evidence type="ECO:0000313" key="1">
    <source>
        <dbReference type="EMBL" id="KAK7039445.1"/>
    </source>
</evidence>
<sequence length="437" mass="49197">MSAEILRTQIAELDKIERVFQEIVLKKLNIDRTHLRRQLNALHDPIARLPLEISSQIFLYTLEPSDSEFHNPAPIATHAPMLLLNICHAWSDITLSTPALWTTIHVSFPCTNGMNDSLLLPWLERAGSRPLSLSVDGPFHDASSIIWRRPDRLKCLKFHVGIEAETGKSTVEIWWESLEERDFPTLETLIICGPPSTNDSLHMSTLVEFLSSAPNLVELVMKDASDVEPAPLSLALPNLRRLQFGDWREFKDIDASLIDALTCSQLESLTVPMYDFGWSGRSAEMVHNFLTRSAPPLKEFVAGVAHGKTLDWSTLLKSLTLAPTLLRLEIWCISCGQAEEILENLAASLSLLPNLTSIVLHRNHRELDRFPDSFFTQLSATFIARRRLHSFSFKLHAWRTDLSLVPAPNILAPLQELVANGRHLDITNVLGSFPFNS</sequence>
<accession>A0AAW0CJS3</accession>
<proteinExistence type="predicted"/>
<evidence type="ECO:0008006" key="3">
    <source>
        <dbReference type="Google" id="ProtNLM"/>
    </source>
</evidence>
<reference evidence="1 2" key="1">
    <citation type="journal article" date="2024" name="J Genomics">
        <title>Draft genome sequencing and assembly of Favolaschia claudopus CIRM-BRFM 2984 isolated from oak limbs.</title>
        <authorList>
            <person name="Navarro D."/>
            <person name="Drula E."/>
            <person name="Chaduli D."/>
            <person name="Cazenave R."/>
            <person name="Ahrendt S."/>
            <person name="Wang J."/>
            <person name="Lipzen A."/>
            <person name="Daum C."/>
            <person name="Barry K."/>
            <person name="Grigoriev I.V."/>
            <person name="Favel A."/>
            <person name="Rosso M.N."/>
            <person name="Martin F."/>
        </authorList>
    </citation>
    <scope>NUCLEOTIDE SEQUENCE [LARGE SCALE GENOMIC DNA]</scope>
    <source>
        <strain evidence="1 2">CIRM-BRFM 2984</strain>
    </source>
</reference>